<dbReference type="AlphaFoldDB" id="A0A6L8M110"/>
<dbReference type="Gene3D" id="2.40.30.10">
    <property type="entry name" value="Translation factors"/>
    <property type="match status" value="1"/>
</dbReference>
<proteinExistence type="inferred from homology"/>
<feature type="region of interest" description="Disordered" evidence="14">
    <location>
        <begin position="1"/>
        <end position="27"/>
    </location>
</feature>
<dbReference type="Pfam" id="PF00258">
    <property type="entry name" value="Flavodoxin_1"/>
    <property type="match status" value="1"/>
</dbReference>
<feature type="binding site" evidence="11 13">
    <location>
        <begin position="177"/>
        <end position="186"/>
    </location>
    <ligand>
        <name>FMN</name>
        <dbReference type="ChEBI" id="CHEBI:58210"/>
    </ligand>
</feature>
<dbReference type="Proteomes" id="UP000478571">
    <property type="component" value="Unassembled WGS sequence"/>
</dbReference>
<dbReference type="InterPro" id="IPR017927">
    <property type="entry name" value="FAD-bd_FR_type"/>
</dbReference>
<keyword evidence="3 11" id="KW-0285">Flavoprotein</keyword>
<keyword evidence="7 11" id="KW-0249">Electron transport</keyword>
<evidence type="ECO:0000256" key="3">
    <source>
        <dbReference type="ARBA" id="ARBA00022630"/>
    </source>
</evidence>
<feature type="binding site" evidence="11 13">
    <location>
        <position position="586"/>
    </location>
    <ligand>
        <name>NADP(+)</name>
        <dbReference type="ChEBI" id="CHEBI:58349"/>
    </ligand>
</feature>
<keyword evidence="18" id="KW-1185">Reference proteome</keyword>
<evidence type="ECO:0000256" key="7">
    <source>
        <dbReference type="ARBA" id="ARBA00022982"/>
    </source>
</evidence>
<feature type="binding site" evidence="11 13">
    <location>
        <position position="624"/>
    </location>
    <ligand>
        <name>FAD</name>
        <dbReference type="ChEBI" id="CHEBI:57692"/>
    </ligand>
</feature>
<dbReference type="PRINTS" id="PR00369">
    <property type="entry name" value="FLAVODOXIN"/>
</dbReference>
<dbReference type="GO" id="GO:0005829">
    <property type="term" value="C:cytosol"/>
    <property type="evidence" value="ECO:0007669"/>
    <property type="project" value="TreeGrafter"/>
</dbReference>
<evidence type="ECO:0000256" key="5">
    <source>
        <dbReference type="ARBA" id="ARBA00022827"/>
    </source>
</evidence>
<feature type="binding site" evidence="11 13">
    <location>
        <begin position="544"/>
        <end position="545"/>
    </location>
    <ligand>
        <name>NADP(+)</name>
        <dbReference type="ChEBI" id="CHEBI:58349"/>
    </ligand>
</feature>
<dbReference type="InterPro" id="IPR029039">
    <property type="entry name" value="Flavoprotein-like_sf"/>
</dbReference>
<dbReference type="PRINTS" id="PR00371">
    <property type="entry name" value="FPNCR"/>
</dbReference>
<comment type="function">
    <text evidence="11 12">Component of the sulfite reductase complex that catalyzes the 6-electron reduction of sulfite to sulfide. This is one of several activities required for the biosynthesis of L-cysteine from sulfate. The flavoprotein component catalyzes the electron flow from NADPH -&gt; FAD -&gt; FMN to the hemoprotein component.</text>
</comment>
<dbReference type="InterPro" id="IPR003097">
    <property type="entry name" value="CysJ-like_FAD-binding"/>
</dbReference>
<evidence type="ECO:0000256" key="12">
    <source>
        <dbReference type="PIRNR" id="PIRNR000207"/>
    </source>
</evidence>
<dbReference type="InterPro" id="IPR023173">
    <property type="entry name" value="NADPH_Cyt_P450_Rdtase_alpha"/>
</dbReference>
<dbReference type="Gene3D" id="3.40.50.360">
    <property type="match status" value="1"/>
</dbReference>
<name>A0A6L8M110_9VIBR</name>
<dbReference type="HAMAP" id="MF_01541">
    <property type="entry name" value="CysJ"/>
    <property type="match status" value="1"/>
</dbReference>
<dbReference type="GO" id="GO:0019344">
    <property type="term" value="P:cysteine biosynthetic process"/>
    <property type="evidence" value="ECO:0007669"/>
    <property type="project" value="UniProtKB-KW"/>
</dbReference>
<feature type="binding site" evidence="11 13">
    <location>
        <position position="435"/>
    </location>
    <ligand>
        <name>FAD</name>
        <dbReference type="ChEBI" id="CHEBI:57692"/>
    </ligand>
</feature>
<feature type="binding site" evidence="11 13">
    <location>
        <begin position="141"/>
        <end position="144"/>
    </location>
    <ligand>
        <name>FMN</name>
        <dbReference type="ChEBI" id="CHEBI:58210"/>
    </ligand>
</feature>
<feature type="binding site" evidence="11 13">
    <location>
        <position position="347"/>
    </location>
    <ligand>
        <name>FAD</name>
        <dbReference type="ChEBI" id="CHEBI:57692"/>
    </ligand>
</feature>
<dbReference type="GO" id="GO:0004783">
    <property type="term" value="F:sulfite reductase (NADPH) activity"/>
    <property type="evidence" value="ECO:0007669"/>
    <property type="project" value="UniProtKB-UniRule"/>
</dbReference>
<feature type="domain" description="Flavodoxin-like" evidence="15">
    <location>
        <begin position="88"/>
        <end position="226"/>
    </location>
</feature>
<dbReference type="UniPathway" id="UPA00140">
    <property type="reaction ID" value="UER00207"/>
</dbReference>
<feature type="binding site" evidence="11 13">
    <location>
        <begin position="411"/>
        <end position="414"/>
    </location>
    <ligand>
        <name>FAD</name>
        <dbReference type="ChEBI" id="CHEBI:57692"/>
    </ligand>
</feature>
<evidence type="ECO:0000313" key="18">
    <source>
        <dbReference type="Proteomes" id="UP000478571"/>
    </source>
</evidence>
<dbReference type="Gene3D" id="1.20.990.10">
    <property type="entry name" value="NADPH-cytochrome p450 Reductase, Chain A, domain 3"/>
    <property type="match status" value="1"/>
</dbReference>
<dbReference type="PANTHER" id="PTHR19384">
    <property type="entry name" value="NITRIC OXIDE SYNTHASE-RELATED"/>
    <property type="match status" value="1"/>
</dbReference>
<dbReference type="InterPro" id="IPR008254">
    <property type="entry name" value="Flavodoxin/NO_synth"/>
</dbReference>
<dbReference type="InterPro" id="IPR001094">
    <property type="entry name" value="Flavdoxin-like"/>
</dbReference>
<dbReference type="PROSITE" id="PS50902">
    <property type="entry name" value="FLAVODOXIN_LIKE"/>
    <property type="match status" value="1"/>
</dbReference>
<keyword evidence="9 11" id="KW-0198">Cysteine biosynthesis</keyword>
<keyword evidence="6 11" id="KW-0521">NADP</keyword>
<dbReference type="InterPro" id="IPR029758">
    <property type="entry name" value="CysJ_Proteobact"/>
</dbReference>
<comment type="cofactor">
    <cofactor evidence="11 12 13">
        <name>FAD</name>
        <dbReference type="ChEBI" id="CHEBI:57692"/>
    </cofactor>
    <text evidence="11 12 13">Binds 1 FAD per subunit.</text>
</comment>
<dbReference type="EMBL" id="WWEU01000008">
    <property type="protein sequence ID" value="MYM61076.1"/>
    <property type="molecule type" value="Genomic_DNA"/>
</dbReference>
<dbReference type="InterPro" id="IPR010199">
    <property type="entry name" value="CysJ"/>
</dbReference>
<feature type="binding site" evidence="11">
    <location>
        <position position="381"/>
    </location>
    <ligand>
        <name>FAD</name>
        <dbReference type="ChEBI" id="CHEBI:57692"/>
    </ligand>
</feature>
<accession>A0A6L8M110</accession>
<comment type="catalytic activity">
    <reaction evidence="10 11 12">
        <text>hydrogen sulfide + 3 NADP(+) + 3 H2O = sulfite + 3 NADPH + 4 H(+)</text>
        <dbReference type="Rhea" id="RHEA:13801"/>
        <dbReference type="ChEBI" id="CHEBI:15377"/>
        <dbReference type="ChEBI" id="CHEBI:15378"/>
        <dbReference type="ChEBI" id="CHEBI:17359"/>
        <dbReference type="ChEBI" id="CHEBI:29919"/>
        <dbReference type="ChEBI" id="CHEBI:57783"/>
        <dbReference type="ChEBI" id="CHEBI:58349"/>
        <dbReference type="EC" id="1.8.1.2"/>
    </reaction>
</comment>
<dbReference type="CDD" id="cd06199">
    <property type="entry name" value="SiR"/>
    <property type="match status" value="1"/>
</dbReference>
<dbReference type="GO" id="GO:0050660">
    <property type="term" value="F:flavin adenine dinucleotide binding"/>
    <property type="evidence" value="ECO:0007669"/>
    <property type="project" value="InterPro"/>
</dbReference>
<reference evidence="17 18" key="1">
    <citation type="submission" date="2020-01" db="EMBL/GenBank/DDBJ databases">
        <title>Draft Genome Sequence of Vibrio sp. strain OCN044, Isolated from a Healthy Coral at Palmyra Atoll.</title>
        <authorList>
            <person name="Videau P."/>
            <person name="Loughran R."/>
            <person name="Esquivel A."/>
            <person name="Deadmond M."/>
            <person name="Paddock B.E."/>
            <person name="Saw J.H."/>
            <person name="Ushijima B."/>
        </authorList>
    </citation>
    <scope>NUCLEOTIDE SEQUENCE [LARGE SCALE GENOMIC DNA]</scope>
    <source>
        <strain evidence="17 18">OCN044</strain>
    </source>
</reference>
<evidence type="ECO:0000256" key="6">
    <source>
        <dbReference type="ARBA" id="ARBA00022857"/>
    </source>
</evidence>
<feature type="domain" description="FAD-binding FR-type" evidence="16">
    <location>
        <begin position="259"/>
        <end position="473"/>
    </location>
</feature>
<dbReference type="InterPro" id="IPR001433">
    <property type="entry name" value="OxRdtase_FAD/NAD-bd"/>
</dbReference>
<evidence type="ECO:0000259" key="16">
    <source>
        <dbReference type="PROSITE" id="PS51384"/>
    </source>
</evidence>
<feature type="binding site" evidence="11 13">
    <location>
        <begin position="429"/>
        <end position="431"/>
    </location>
    <ligand>
        <name>FAD</name>
        <dbReference type="ChEBI" id="CHEBI:57692"/>
    </ligand>
</feature>
<feature type="binding site" evidence="11 13">
    <location>
        <begin position="94"/>
        <end position="99"/>
    </location>
    <ligand>
        <name>FMN</name>
        <dbReference type="ChEBI" id="CHEBI:58210"/>
    </ligand>
</feature>
<evidence type="ECO:0000256" key="1">
    <source>
        <dbReference type="ARBA" id="ARBA00022448"/>
    </source>
</evidence>
<dbReference type="PIRSF" id="PIRSF000207">
    <property type="entry name" value="SiR-FP_CysJ"/>
    <property type="match status" value="1"/>
</dbReference>
<dbReference type="GO" id="GO:0010181">
    <property type="term" value="F:FMN binding"/>
    <property type="evidence" value="ECO:0007669"/>
    <property type="project" value="InterPro"/>
</dbReference>
<comment type="caution">
    <text evidence="17">The sequence shown here is derived from an EMBL/GenBank/DDBJ whole genome shotgun (WGS) entry which is preliminary data.</text>
</comment>
<evidence type="ECO:0000256" key="9">
    <source>
        <dbReference type="ARBA" id="ARBA00023192"/>
    </source>
</evidence>
<evidence type="ECO:0000256" key="8">
    <source>
        <dbReference type="ARBA" id="ARBA00023002"/>
    </source>
</evidence>
<evidence type="ECO:0000256" key="13">
    <source>
        <dbReference type="PIRSR" id="PIRSR000207-1"/>
    </source>
</evidence>
<dbReference type="EC" id="1.8.1.2" evidence="11 12"/>
<evidence type="ECO:0000256" key="2">
    <source>
        <dbReference type="ARBA" id="ARBA00022605"/>
    </source>
</evidence>
<sequence>MNRDVETMSSNNKVSPSGQIPTALPSIASPLNDQQLNSLQQTTSELSPQQLAWVSGYFWGLSQAQSPALTQGAPSAQMALAAKPAGKLSIIFASQTGNAKGVAETLEQEARGQGIAVELFDASDYKGKQLAKETHVIIVASTNGEGEAPDNAIELHEFLQSKKAPKLPSLQYGVIALGDSSYEFFCQTGKDFDAYLSKLGATAFIERLDCDVDYEADATSWRKQALDKVKQDLATTNSEAEVVQLPLGQTASPSPYNKNHPFEATLLTNQKITGRDSGKDVRHIEIDLEGSGLSYQPGDALGVWYENSSELANAILTKVGLSGVESIELDGESLSIHSALVSHFEITAANPQFVTKFAQASASQKLLKLIEDKDKLREYANQTQILDVLNEKKTQMSASELASLLRRLTPRLYSIASSQSEVEQEVHLTVGLLEYQQDDEQRFGGASSFLSRRLDEGSQVKVFVEHNNSFKLPADDNTPIIMIGPGTGIAPFRSFIQERDAREASGKNWLFFGDRTFTQDFLYQAEWQKYLKSGKLNRLDVAFSRDQGEKVYVQHRILEKGDEVWRWLEQGAYIYVCGDATRMAKDVHQALIHVVEQHGKQSRDDAEEFINQLRKEKRYQRDVY</sequence>
<dbReference type="GO" id="GO:0070814">
    <property type="term" value="P:hydrogen sulfide biosynthetic process"/>
    <property type="evidence" value="ECO:0007669"/>
    <property type="project" value="UniProtKB-UniRule"/>
</dbReference>
<dbReference type="InterPro" id="IPR017938">
    <property type="entry name" value="Riboflavin_synthase-like_b-brl"/>
</dbReference>
<evidence type="ECO:0000313" key="17">
    <source>
        <dbReference type="EMBL" id="MYM61076.1"/>
    </source>
</evidence>
<comment type="similarity">
    <text evidence="11">In the N-terminal section; belongs to the flavodoxin family.</text>
</comment>
<comment type="similarity">
    <text evidence="11">Belongs to the NADPH-dependent sulphite reductase flavoprotein subunit CysJ family.</text>
</comment>
<feature type="binding site" evidence="11 13">
    <location>
        <begin position="550"/>
        <end position="554"/>
    </location>
    <ligand>
        <name>NADP(+)</name>
        <dbReference type="ChEBI" id="CHEBI:58349"/>
    </ligand>
</feature>
<organism evidence="17 18">
    <name type="scientific">Vibrio tetraodonis subsp. pristinus</name>
    <dbReference type="NCBI Taxonomy" id="2695891"/>
    <lineage>
        <taxon>Bacteria</taxon>
        <taxon>Pseudomonadati</taxon>
        <taxon>Pseudomonadota</taxon>
        <taxon>Gammaproteobacteria</taxon>
        <taxon>Vibrionales</taxon>
        <taxon>Vibrionaceae</taxon>
        <taxon>Vibrio</taxon>
    </lineage>
</organism>
<dbReference type="Pfam" id="PF00667">
    <property type="entry name" value="FAD_binding_1"/>
    <property type="match status" value="1"/>
</dbReference>
<dbReference type="SUPFAM" id="SSF52343">
    <property type="entry name" value="Ferredoxin reductase-like, C-terminal NADP-linked domain"/>
    <property type="match status" value="1"/>
</dbReference>
<gene>
    <name evidence="11" type="primary">cysJ</name>
    <name evidence="17" type="ORF">GTG28_17750</name>
</gene>
<keyword evidence="5 11" id="KW-0274">FAD</keyword>
<comment type="cofactor">
    <cofactor evidence="11 12 13">
        <name>FMN</name>
        <dbReference type="ChEBI" id="CHEBI:58210"/>
    </cofactor>
    <text evidence="11 12 13">Binds 1 FMN per subunit.</text>
</comment>
<comment type="subunit">
    <text evidence="11 12">Alpha(8)-beta(8). The alpha component is a flavoprotein, the beta component is a hemoprotein.</text>
</comment>
<protein>
    <recommendedName>
        <fullName evidence="11 12">Sulfite reductase [NADPH] flavoprotein alpha-component</fullName>
        <shortName evidence="11 12">SiR-FP</shortName>
        <ecNumber evidence="11 12">1.8.1.2</ecNumber>
    </recommendedName>
</protein>
<keyword evidence="4 11" id="KW-0288">FMN</keyword>
<dbReference type="SUPFAM" id="SSF63380">
    <property type="entry name" value="Riboflavin synthase domain-like"/>
    <property type="match status" value="1"/>
</dbReference>
<dbReference type="InterPro" id="IPR039261">
    <property type="entry name" value="FNR_nucleotide-bd"/>
</dbReference>
<dbReference type="InterPro" id="IPR001709">
    <property type="entry name" value="Flavoprot_Pyr_Nucl_cyt_Rdtase"/>
</dbReference>
<evidence type="ECO:0000256" key="11">
    <source>
        <dbReference type="HAMAP-Rule" id="MF_01541"/>
    </source>
</evidence>
<dbReference type="GO" id="GO:0000103">
    <property type="term" value="P:sulfate assimilation"/>
    <property type="evidence" value="ECO:0007669"/>
    <property type="project" value="UniProtKB-UniRule"/>
</dbReference>
<dbReference type="Pfam" id="PF00175">
    <property type="entry name" value="NAD_binding_1"/>
    <property type="match status" value="1"/>
</dbReference>
<dbReference type="FunFam" id="3.40.50.80:FF:000001">
    <property type="entry name" value="NADPH--cytochrome P450 reductase 1"/>
    <property type="match status" value="1"/>
</dbReference>
<comment type="pathway">
    <text evidence="11 12">Sulfur metabolism; hydrogen sulfide biosynthesis; hydrogen sulfide from sulfite (NADPH route): step 1/1.</text>
</comment>
<feature type="binding site" evidence="11 13">
    <location>
        <begin position="444"/>
        <end position="447"/>
    </location>
    <ligand>
        <name>FAD</name>
        <dbReference type="ChEBI" id="CHEBI:57692"/>
    </ligand>
</feature>
<keyword evidence="1 11" id="KW-0813">Transport</keyword>
<comment type="similarity">
    <text evidence="11">In the C-terminal section; belongs to the flavoprotein pyridine nucleotide cytochrome reductase family.</text>
</comment>
<dbReference type="SUPFAM" id="SSF52218">
    <property type="entry name" value="Flavoproteins"/>
    <property type="match status" value="1"/>
</dbReference>
<keyword evidence="2 11" id="KW-0028">Amino-acid biosynthesis</keyword>
<dbReference type="PANTHER" id="PTHR19384:SF128">
    <property type="entry name" value="NADPH OXIDOREDUCTASE A"/>
    <property type="match status" value="1"/>
</dbReference>
<dbReference type="PROSITE" id="PS51384">
    <property type="entry name" value="FAD_FR"/>
    <property type="match status" value="1"/>
</dbReference>
<dbReference type="NCBIfam" id="TIGR01931">
    <property type="entry name" value="cysJ"/>
    <property type="match status" value="1"/>
</dbReference>
<keyword evidence="8 11" id="KW-0560">Oxidoreductase</keyword>
<evidence type="ECO:0000256" key="10">
    <source>
        <dbReference type="ARBA" id="ARBA00052219"/>
    </source>
</evidence>
<dbReference type="Gene3D" id="3.40.50.80">
    <property type="entry name" value="Nucleotide-binding domain of ferredoxin-NADP reductase (FNR) module"/>
    <property type="match status" value="1"/>
</dbReference>
<evidence type="ECO:0000256" key="4">
    <source>
        <dbReference type="ARBA" id="ARBA00022643"/>
    </source>
</evidence>
<evidence type="ECO:0000259" key="15">
    <source>
        <dbReference type="PROSITE" id="PS50902"/>
    </source>
</evidence>
<evidence type="ECO:0000256" key="14">
    <source>
        <dbReference type="SAM" id="MobiDB-lite"/>
    </source>
</evidence>
<feature type="compositionally biased region" description="Polar residues" evidence="14">
    <location>
        <begin position="7"/>
        <end position="20"/>
    </location>
</feature>